<reference evidence="1" key="1">
    <citation type="journal article" date="2014" name="Nat. Genet.">
        <title>Genome and transcriptome of the porcine whipworm Trichuris suis.</title>
        <authorList>
            <person name="Jex A.R."/>
            <person name="Nejsum P."/>
            <person name="Schwarz E.M."/>
            <person name="Hu L."/>
            <person name="Young N.D."/>
            <person name="Hall R.S."/>
            <person name="Korhonen P.K."/>
            <person name="Liao S."/>
            <person name="Thamsborg S."/>
            <person name="Xia J."/>
            <person name="Xu P."/>
            <person name="Wang S."/>
            <person name="Scheerlinck J.P."/>
            <person name="Hofmann A."/>
            <person name="Sternberg P.W."/>
            <person name="Wang J."/>
            <person name="Gasser R.B."/>
        </authorList>
    </citation>
    <scope>NUCLEOTIDE SEQUENCE [LARGE SCALE GENOMIC DNA]</scope>
    <source>
        <strain evidence="1">DCEP-RM93F</strain>
    </source>
</reference>
<dbReference type="Proteomes" id="UP000030758">
    <property type="component" value="Unassembled WGS sequence"/>
</dbReference>
<dbReference type="EMBL" id="KL367504">
    <property type="protein sequence ID" value="KFD68518.1"/>
    <property type="molecule type" value="Genomic_DNA"/>
</dbReference>
<gene>
    <name evidence="1" type="ORF">M514_19344</name>
</gene>
<evidence type="ECO:0000313" key="1">
    <source>
        <dbReference type="EMBL" id="KFD68518.1"/>
    </source>
</evidence>
<dbReference type="AlphaFoldDB" id="A0A085NGC2"/>
<organism evidence="1">
    <name type="scientific">Trichuris suis</name>
    <name type="common">pig whipworm</name>
    <dbReference type="NCBI Taxonomy" id="68888"/>
    <lineage>
        <taxon>Eukaryota</taxon>
        <taxon>Metazoa</taxon>
        <taxon>Ecdysozoa</taxon>
        <taxon>Nematoda</taxon>
        <taxon>Enoplea</taxon>
        <taxon>Dorylaimia</taxon>
        <taxon>Trichinellida</taxon>
        <taxon>Trichuridae</taxon>
        <taxon>Trichuris</taxon>
    </lineage>
</organism>
<sequence length="78" mass="9171">MLPLILRGGRRGLTVWDAARTRRSKEMKNFPSERKIDQMIPVGMTAYHQTLDIGIKKPFKDNMRIEITYYIENKMEGN</sequence>
<protein>
    <submittedName>
        <fullName evidence="1">Uncharacterized protein</fullName>
    </submittedName>
</protein>
<accession>A0A085NGC2</accession>
<proteinExistence type="predicted"/>
<name>A0A085NGC2_9BILA</name>